<comment type="caution">
    <text evidence="1">The sequence shown here is derived from an EMBL/GenBank/DDBJ whole genome shotgun (WGS) entry which is preliminary data.</text>
</comment>
<dbReference type="SUPFAM" id="SSF52309">
    <property type="entry name" value="N-(deoxy)ribosyltransferase-like"/>
    <property type="match status" value="1"/>
</dbReference>
<gene>
    <name evidence="1" type="ORF">ACFOEK_05675</name>
</gene>
<keyword evidence="2" id="KW-1185">Reference proteome</keyword>
<proteinExistence type="predicted"/>
<name>A0ABV7HDJ5_9GAMM</name>
<protein>
    <submittedName>
        <fullName evidence="1">Nucleoside 2-deoxyribosyltransferase</fullName>
    </submittedName>
</protein>
<evidence type="ECO:0000313" key="1">
    <source>
        <dbReference type="EMBL" id="MFC3150505.1"/>
    </source>
</evidence>
<dbReference type="InterPro" id="IPR007710">
    <property type="entry name" value="Nucleoside_deoxyribTrfase"/>
</dbReference>
<organism evidence="1 2">
    <name type="scientific">Litoribrevibacter euphylliae</name>
    <dbReference type="NCBI Taxonomy" id="1834034"/>
    <lineage>
        <taxon>Bacteria</taxon>
        <taxon>Pseudomonadati</taxon>
        <taxon>Pseudomonadota</taxon>
        <taxon>Gammaproteobacteria</taxon>
        <taxon>Oceanospirillales</taxon>
        <taxon>Oceanospirillaceae</taxon>
        <taxon>Litoribrevibacter</taxon>
    </lineage>
</organism>
<evidence type="ECO:0000313" key="2">
    <source>
        <dbReference type="Proteomes" id="UP001595476"/>
    </source>
</evidence>
<dbReference type="Pfam" id="PF05014">
    <property type="entry name" value="Nuc_deoxyrib_tr"/>
    <property type="match status" value="1"/>
</dbReference>
<sequence>MRYQFYLAGDLFSYKALAGNHMLGDAIAEVSQNRFRALLPQSLEMPSERAKDIRNTDYAAVISSDLLIAQFDGTELDSGTVAEFMLAKQLDIPTVLFRSDFRKSGDQETGGDAWNLMLSHFPRTESLAVNAMALYHQASGLTEYFQHMADLLVEKLEQVVAIQPLVAMTDDQTLNYYQQTLVRLGMADHFSVEQLQEIIQDKKSKGLV</sequence>
<dbReference type="EMBL" id="JBHRSZ010000002">
    <property type="protein sequence ID" value="MFC3150505.1"/>
    <property type="molecule type" value="Genomic_DNA"/>
</dbReference>
<reference evidence="2" key="1">
    <citation type="journal article" date="2019" name="Int. J. Syst. Evol. Microbiol.">
        <title>The Global Catalogue of Microorganisms (GCM) 10K type strain sequencing project: providing services to taxonomists for standard genome sequencing and annotation.</title>
        <authorList>
            <consortium name="The Broad Institute Genomics Platform"/>
            <consortium name="The Broad Institute Genome Sequencing Center for Infectious Disease"/>
            <person name="Wu L."/>
            <person name="Ma J."/>
        </authorList>
    </citation>
    <scope>NUCLEOTIDE SEQUENCE [LARGE SCALE GENOMIC DNA]</scope>
    <source>
        <strain evidence="2">KCTC 52438</strain>
    </source>
</reference>
<accession>A0ABV7HDJ5</accession>
<dbReference type="Proteomes" id="UP001595476">
    <property type="component" value="Unassembled WGS sequence"/>
</dbReference>
<dbReference type="Gene3D" id="3.40.50.450">
    <property type="match status" value="1"/>
</dbReference>
<dbReference type="RefSeq" id="WP_386718576.1">
    <property type="nucleotide sequence ID" value="NZ_JBHRSZ010000002.1"/>
</dbReference>